<reference evidence="6" key="2">
    <citation type="journal article" date="2021" name="PeerJ">
        <title>Extensive microbial diversity within the chicken gut microbiome revealed by metagenomics and culture.</title>
        <authorList>
            <person name="Gilroy R."/>
            <person name="Ravi A."/>
            <person name="Getino M."/>
            <person name="Pursley I."/>
            <person name="Horton D.L."/>
            <person name="Alikhan N.F."/>
            <person name="Baker D."/>
            <person name="Gharbi K."/>
            <person name="Hall N."/>
            <person name="Watson M."/>
            <person name="Adriaenssens E.M."/>
            <person name="Foster-Nyarko E."/>
            <person name="Jarju S."/>
            <person name="Secka A."/>
            <person name="Antonio M."/>
            <person name="Oren A."/>
            <person name="Chaudhuri R.R."/>
            <person name="La Ragione R."/>
            <person name="Hildebrand F."/>
            <person name="Pallen M.J."/>
        </authorList>
    </citation>
    <scope>NUCLEOTIDE SEQUENCE</scope>
    <source>
        <strain evidence="6">CHK178-757</strain>
    </source>
</reference>
<evidence type="ECO:0000313" key="7">
    <source>
        <dbReference type="Proteomes" id="UP000823927"/>
    </source>
</evidence>
<dbReference type="InterPro" id="IPR020103">
    <property type="entry name" value="PsdUridine_synth_cat_dom_sf"/>
</dbReference>
<dbReference type="SMART" id="SM00363">
    <property type="entry name" value="S4"/>
    <property type="match status" value="1"/>
</dbReference>
<proteinExistence type="inferred from homology"/>
<sequence length="255" mass="29112">MIQDETIRLNKYLSAHGVCSRREADELIARGKVRVNGHTAAMGEKVTGREDICVCGKRIGKKGPGHIYIVLNKPRGIVCTTKNDKDNVIDFLKLDQRVFPAGRLDKDSEGLLLLTSDGDIVNRIMRGAAGHEKEYVVRVNRPVDDAFIRKMSQGVYLEELDVTTRPCQVRQTGRDVFHIILTQGLNRQIRRMCQALGYRVVTLQRIRIMNIRLGNLPVGQWRHLTKEELAEMGRLIREGSKSKIIRSEEKTWNRK</sequence>
<dbReference type="PROSITE" id="PS50889">
    <property type="entry name" value="S4"/>
    <property type="match status" value="1"/>
</dbReference>
<dbReference type="Gene3D" id="3.30.70.1560">
    <property type="entry name" value="Alpha-L RNA-binding motif"/>
    <property type="match status" value="1"/>
</dbReference>
<dbReference type="Pfam" id="PF00849">
    <property type="entry name" value="PseudoU_synth_2"/>
    <property type="match status" value="1"/>
</dbReference>
<evidence type="ECO:0000259" key="5">
    <source>
        <dbReference type="SMART" id="SM00363"/>
    </source>
</evidence>
<dbReference type="Gene3D" id="3.10.290.10">
    <property type="entry name" value="RNA-binding S4 domain"/>
    <property type="match status" value="1"/>
</dbReference>
<evidence type="ECO:0000256" key="1">
    <source>
        <dbReference type="ARBA" id="ARBA00008348"/>
    </source>
</evidence>
<dbReference type="InterPro" id="IPR020094">
    <property type="entry name" value="TruA/RsuA/RluB/E/F_N"/>
</dbReference>
<dbReference type="AlphaFoldDB" id="A0A9D1JSU3"/>
<dbReference type="Gene3D" id="3.30.70.580">
    <property type="entry name" value="Pseudouridine synthase I, catalytic domain, N-terminal subdomain"/>
    <property type="match status" value="1"/>
</dbReference>
<dbReference type="NCBIfam" id="TIGR00093">
    <property type="entry name" value="pseudouridine synthase"/>
    <property type="match status" value="1"/>
</dbReference>
<dbReference type="InterPro" id="IPR036986">
    <property type="entry name" value="S4_RNA-bd_sf"/>
</dbReference>
<dbReference type="PROSITE" id="PS01149">
    <property type="entry name" value="PSI_RSU"/>
    <property type="match status" value="1"/>
</dbReference>
<evidence type="ECO:0000256" key="2">
    <source>
        <dbReference type="ARBA" id="ARBA00023235"/>
    </source>
</evidence>
<dbReference type="PANTHER" id="PTHR47683">
    <property type="entry name" value="PSEUDOURIDINE SYNTHASE FAMILY PROTEIN-RELATED"/>
    <property type="match status" value="1"/>
</dbReference>
<dbReference type="InterPro" id="IPR050343">
    <property type="entry name" value="RsuA_PseudoU_synthase"/>
</dbReference>
<name>A0A9D1JSU3_9FIRM</name>
<keyword evidence="3" id="KW-0694">RNA-binding</keyword>
<dbReference type="FunFam" id="3.30.70.1560:FF:000002">
    <property type="entry name" value="Pseudouridine synthase"/>
    <property type="match status" value="1"/>
</dbReference>
<dbReference type="EC" id="5.4.99.-" evidence="4"/>
<dbReference type="PANTHER" id="PTHR47683:SF2">
    <property type="entry name" value="RNA-BINDING S4 DOMAIN-CONTAINING PROTEIN"/>
    <property type="match status" value="1"/>
</dbReference>
<dbReference type="InterPro" id="IPR018496">
    <property type="entry name" value="PsdUridine_synth_RsuA/RluB_CS"/>
</dbReference>
<dbReference type="GO" id="GO:0000455">
    <property type="term" value="P:enzyme-directed rRNA pseudouridine synthesis"/>
    <property type="evidence" value="ECO:0007669"/>
    <property type="project" value="UniProtKB-ARBA"/>
</dbReference>
<comment type="caution">
    <text evidence="6">The sequence shown here is derived from an EMBL/GenBank/DDBJ whole genome shotgun (WGS) entry which is preliminary data.</text>
</comment>
<dbReference type="SUPFAM" id="SSF55174">
    <property type="entry name" value="Alpha-L RNA-binding motif"/>
    <property type="match status" value="1"/>
</dbReference>
<feature type="domain" description="RNA-binding S4" evidence="5">
    <location>
        <begin position="7"/>
        <end position="64"/>
    </location>
</feature>
<dbReference type="InterPro" id="IPR042092">
    <property type="entry name" value="PsdUridine_s_RsuA/RluB/E/F_cat"/>
</dbReference>
<dbReference type="SUPFAM" id="SSF55120">
    <property type="entry name" value="Pseudouridine synthase"/>
    <property type="match status" value="1"/>
</dbReference>
<dbReference type="InterPro" id="IPR006145">
    <property type="entry name" value="PsdUridine_synth_RsuA/RluA"/>
</dbReference>
<dbReference type="GO" id="GO:0120159">
    <property type="term" value="F:rRNA pseudouridine synthase activity"/>
    <property type="evidence" value="ECO:0007669"/>
    <property type="project" value="UniProtKB-ARBA"/>
</dbReference>
<evidence type="ECO:0000256" key="4">
    <source>
        <dbReference type="RuleBase" id="RU003887"/>
    </source>
</evidence>
<dbReference type="InterPro" id="IPR002942">
    <property type="entry name" value="S4_RNA-bd"/>
</dbReference>
<protein>
    <recommendedName>
        <fullName evidence="4">Pseudouridine synthase</fullName>
        <ecNumber evidence="4">5.4.99.-</ecNumber>
    </recommendedName>
</protein>
<evidence type="ECO:0000313" key="6">
    <source>
        <dbReference type="EMBL" id="HIS48675.1"/>
    </source>
</evidence>
<reference evidence="6" key="1">
    <citation type="submission" date="2020-10" db="EMBL/GenBank/DDBJ databases">
        <authorList>
            <person name="Gilroy R."/>
        </authorList>
    </citation>
    <scope>NUCLEOTIDE SEQUENCE</scope>
    <source>
        <strain evidence="6">CHK178-757</strain>
    </source>
</reference>
<gene>
    <name evidence="6" type="ORF">IAB46_14205</name>
</gene>
<evidence type="ECO:0000256" key="3">
    <source>
        <dbReference type="PROSITE-ProRule" id="PRU00182"/>
    </source>
</evidence>
<dbReference type="Pfam" id="PF01479">
    <property type="entry name" value="S4"/>
    <property type="match status" value="1"/>
</dbReference>
<keyword evidence="2 4" id="KW-0413">Isomerase</keyword>
<accession>A0A9D1JSU3</accession>
<dbReference type="Proteomes" id="UP000823927">
    <property type="component" value="Unassembled WGS sequence"/>
</dbReference>
<dbReference type="EMBL" id="DVIT01000060">
    <property type="protein sequence ID" value="HIS48675.1"/>
    <property type="molecule type" value="Genomic_DNA"/>
</dbReference>
<dbReference type="GO" id="GO:0003723">
    <property type="term" value="F:RNA binding"/>
    <property type="evidence" value="ECO:0007669"/>
    <property type="project" value="UniProtKB-KW"/>
</dbReference>
<dbReference type="InterPro" id="IPR000748">
    <property type="entry name" value="PsdUridine_synth_RsuA/RluB/E/F"/>
</dbReference>
<comment type="similarity">
    <text evidence="1 4">Belongs to the pseudouridine synthase RsuA family.</text>
</comment>
<organism evidence="6 7">
    <name type="scientific">Candidatus Scybalocola faecigallinarum</name>
    <dbReference type="NCBI Taxonomy" id="2840941"/>
    <lineage>
        <taxon>Bacteria</taxon>
        <taxon>Bacillati</taxon>
        <taxon>Bacillota</taxon>
        <taxon>Clostridia</taxon>
        <taxon>Lachnospirales</taxon>
        <taxon>Lachnospiraceae</taxon>
        <taxon>Lachnospiraceae incertae sedis</taxon>
        <taxon>Candidatus Scybalocola (ex Gilroy et al. 2021)</taxon>
    </lineage>
</organism>
<dbReference type="CDD" id="cd00165">
    <property type="entry name" value="S4"/>
    <property type="match status" value="1"/>
</dbReference>
<dbReference type="FunFam" id="3.10.290.10:FF:000003">
    <property type="entry name" value="Pseudouridine synthase"/>
    <property type="match status" value="1"/>
</dbReference>